<evidence type="ECO:0000313" key="2">
    <source>
        <dbReference type="EMBL" id="KJA26677.1"/>
    </source>
</evidence>
<evidence type="ECO:0000313" key="3">
    <source>
        <dbReference type="Proteomes" id="UP000054270"/>
    </source>
</evidence>
<organism evidence="2 3">
    <name type="scientific">Hypholoma sublateritium (strain FD-334 SS-4)</name>
    <dbReference type="NCBI Taxonomy" id="945553"/>
    <lineage>
        <taxon>Eukaryota</taxon>
        <taxon>Fungi</taxon>
        <taxon>Dikarya</taxon>
        <taxon>Basidiomycota</taxon>
        <taxon>Agaricomycotina</taxon>
        <taxon>Agaricomycetes</taxon>
        <taxon>Agaricomycetidae</taxon>
        <taxon>Agaricales</taxon>
        <taxon>Agaricineae</taxon>
        <taxon>Strophariaceae</taxon>
        <taxon>Hypholoma</taxon>
    </lineage>
</organism>
<protein>
    <submittedName>
        <fullName evidence="2">Uncharacterized protein</fullName>
    </submittedName>
</protein>
<dbReference type="Proteomes" id="UP000054270">
    <property type="component" value="Unassembled WGS sequence"/>
</dbReference>
<dbReference type="EMBL" id="KN817527">
    <property type="protein sequence ID" value="KJA26677.1"/>
    <property type="molecule type" value="Genomic_DNA"/>
</dbReference>
<feature type="region of interest" description="Disordered" evidence="1">
    <location>
        <begin position="39"/>
        <end position="148"/>
    </location>
</feature>
<sequence length="148" mass="16096">MFFLPKFRTASTSGLPQRLGLHSNIASVRVGGLHTTRLVQSDKKDSKVHTTDSYAKEVDATPPPDTTIHRVDGDSDRVQKPHEPPSGYSRSGVLHEKYRSVEKTKEPYSPKGGDKGSYGARQNRAQEQSSETSGSEDGPDAKSSGGRK</sequence>
<feature type="compositionally biased region" description="Basic and acidic residues" evidence="1">
    <location>
        <begin position="40"/>
        <end position="59"/>
    </location>
</feature>
<name>A0A0D2LGE3_HYPSF</name>
<dbReference type="AlphaFoldDB" id="A0A0D2LGE3"/>
<keyword evidence="3" id="KW-1185">Reference proteome</keyword>
<dbReference type="OMA" id="AQKPYEP"/>
<feature type="compositionally biased region" description="Basic and acidic residues" evidence="1">
    <location>
        <begin position="67"/>
        <end position="83"/>
    </location>
</feature>
<gene>
    <name evidence="2" type="ORF">HYPSUDRAFT_180829</name>
</gene>
<reference evidence="3" key="1">
    <citation type="submission" date="2014-04" db="EMBL/GenBank/DDBJ databases">
        <title>Evolutionary Origins and Diversification of the Mycorrhizal Mutualists.</title>
        <authorList>
            <consortium name="DOE Joint Genome Institute"/>
            <consortium name="Mycorrhizal Genomics Consortium"/>
            <person name="Kohler A."/>
            <person name="Kuo A."/>
            <person name="Nagy L.G."/>
            <person name="Floudas D."/>
            <person name="Copeland A."/>
            <person name="Barry K.W."/>
            <person name="Cichocki N."/>
            <person name="Veneault-Fourrey C."/>
            <person name="LaButti K."/>
            <person name="Lindquist E.A."/>
            <person name="Lipzen A."/>
            <person name="Lundell T."/>
            <person name="Morin E."/>
            <person name="Murat C."/>
            <person name="Riley R."/>
            <person name="Ohm R."/>
            <person name="Sun H."/>
            <person name="Tunlid A."/>
            <person name="Henrissat B."/>
            <person name="Grigoriev I.V."/>
            <person name="Hibbett D.S."/>
            <person name="Martin F."/>
        </authorList>
    </citation>
    <scope>NUCLEOTIDE SEQUENCE [LARGE SCALE GENOMIC DNA]</scope>
    <source>
        <strain evidence="3">FD-334 SS-4</strain>
    </source>
</reference>
<feature type="compositionally biased region" description="Polar residues" evidence="1">
    <location>
        <begin position="123"/>
        <end position="135"/>
    </location>
</feature>
<evidence type="ECO:0000256" key="1">
    <source>
        <dbReference type="SAM" id="MobiDB-lite"/>
    </source>
</evidence>
<accession>A0A0D2LGE3</accession>
<proteinExistence type="predicted"/>
<feature type="compositionally biased region" description="Basic and acidic residues" evidence="1">
    <location>
        <begin position="93"/>
        <end position="114"/>
    </location>
</feature>
<dbReference type="OrthoDB" id="2687798at2759"/>